<dbReference type="GO" id="GO:0031956">
    <property type="term" value="F:medium-chain fatty acid-CoA ligase activity"/>
    <property type="evidence" value="ECO:0007669"/>
    <property type="project" value="TreeGrafter"/>
</dbReference>
<evidence type="ECO:0000313" key="6">
    <source>
        <dbReference type="Proteomes" id="UP000334923"/>
    </source>
</evidence>
<dbReference type="GO" id="GO:0006631">
    <property type="term" value="P:fatty acid metabolic process"/>
    <property type="evidence" value="ECO:0007669"/>
    <property type="project" value="TreeGrafter"/>
</dbReference>
<feature type="transmembrane region" description="Helical" evidence="3">
    <location>
        <begin position="196"/>
        <end position="218"/>
    </location>
</feature>
<dbReference type="AlphaFoldDB" id="A0A5E6MQK4"/>
<keyword evidence="3" id="KW-1133">Transmembrane helix</keyword>
<dbReference type="CDD" id="cd04433">
    <property type="entry name" value="AFD_class_I"/>
    <property type="match status" value="1"/>
</dbReference>
<name>A0A5E6MQK4_9BACT</name>
<evidence type="ECO:0000313" key="5">
    <source>
        <dbReference type="EMBL" id="VVM07936.1"/>
    </source>
</evidence>
<organism evidence="5 6">
    <name type="scientific">Methylacidimicrobium tartarophylax</name>
    <dbReference type="NCBI Taxonomy" id="1041768"/>
    <lineage>
        <taxon>Bacteria</taxon>
        <taxon>Pseudomonadati</taxon>
        <taxon>Verrucomicrobiota</taxon>
        <taxon>Methylacidimicrobium</taxon>
    </lineage>
</organism>
<dbReference type="Pfam" id="PF00501">
    <property type="entry name" value="AMP-binding"/>
    <property type="match status" value="2"/>
</dbReference>
<evidence type="ECO:0000259" key="4">
    <source>
        <dbReference type="Pfam" id="PF00501"/>
    </source>
</evidence>
<dbReference type="Gene3D" id="3.30.300.30">
    <property type="match status" value="1"/>
</dbReference>
<protein>
    <submittedName>
        <fullName evidence="5">Fatty-acyl-CoA synthase</fullName>
    </submittedName>
</protein>
<keyword evidence="6" id="KW-1185">Reference proteome</keyword>
<keyword evidence="3" id="KW-0812">Transmembrane</keyword>
<proteinExistence type="inferred from homology"/>
<feature type="domain" description="AMP-dependent synthetase/ligase" evidence="4">
    <location>
        <begin position="43"/>
        <end position="139"/>
    </location>
</feature>
<dbReference type="PANTHER" id="PTHR43201">
    <property type="entry name" value="ACYL-COA SYNTHETASE"/>
    <property type="match status" value="1"/>
</dbReference>
<evidence type="ECO:0000256" key="3">
    <source>
        <dbReference type="SAM" id="Phobius"/>
    </source>
</evidence>
<dbReference type="InterPro" id="IPR000873">
    <property type="entry name" value="AMP-dep_synth/lig_dom"/>
</dbReference>
<dbReference type="Proteomes" id="UP000334923">
    <property type="component" value="Unassembled WGS sequence"/>
</dbReference>
<dbReference type="RefSeq" id="WP_178087066.1">
    <property type="nucleotide sequence ID" value="NZ_CABFVA020000114.1"/>
</dbReference>
<dbReference type="InterPro" id="IPR045851">
    <property type="entry name" value="AMP-bd_C_sf"/>
</dbReference>
<dbReference type="SUPFAM" id="SSF56801">
    <property type="entry name" value="Acetyl-CoA synthetase-like"/>
    <property type="match status" value="1"/>
</dbReference>
<feature type="compositionally biased region" description="Basic and acidic residues" evidence="2">
    <location>
        <begin position="492"/>
        <end position="503"/>
    </location>
</feature>
<comment type="similarity">
    <text evidence="1">Belongs to the ATP-dependent AMP-binding enzyme family.</text>
</comment>
<keyword evidence="3" id="KW-0472">Membrane</keyword>
<reference evidence="5 6" key="1">
    <citation type="submission" date="2019-09" db="EMBL/GenBank/DDBJ databases">
        <authorList>
            <person name="Cremers G."/>
        </authorList>
    </citation>
    <scope>NUCLEOTIDE SEQUENCE [LARGE SCALE GENOMIC DNA]</scope>
    <source>
        <strain evidence="5">4A</strain>
    </source>
</reference>
<evidence type="ECO:0000256" key="2">
    <source>
        <dbReference type="SAM" id="MobiDB-lite"/>
    </source>
</evidence>
<dbReference type="EMBL" id="CABFVA020000114">
    <property type="protein sequence ID" value="VVM07936.1"/>
    <property type="molecule type" value="Genomic_DNA"/>
</dbReference>
<accession>A0A5E6MQK4</accession>
<feature type="region of interest" description="Disordered" evidence="2">
    <location>
        <begin position="474"/>
        <end position="503"/>
    </location>
</feature>
<sequence length="503" mass="55015">MNRRSRTQSRRLAPPSSARLRAKNAVASQVPFPNATLLWRSWEKTAARFAEEPALLPLESGQWIRFRDIDSSARQLAREHLAGARGAWIAFSRPNGLEWITIFLACQAAGAAAMPLDATIPAENLAGTARMLGASRIWTSSGLEFLGPQRRRGRSAVIKISSGSRREAAPLPFSAEAMIEDGRNTAAAMETSEKDVALALLPFGHSYALGSLILPFLLRGLRLVSAKEFLVSQIPSWIRNHAITFFPSVPDIWRALGQLRGASTLPSLRLAVSAGAVLSAETARRICDRFSVKIHSLYGSSETGSICYDGSGDATIEERSVGRPLPRVSVTIRRDGRVSVVSRALSGRRERITLSDIAEWNERGEMRLLGRADPVVTIGGRKIHPAEVEALLRRLPSVTDAHVRSVRSQSRNYLIAAVESPTTAGKLLRLLADFVPSWKIPRLFLCLPHLPRNGRGKVEEKALQALFREAYPQLPAAEASKTRPPATGSSDSRIKTENSARLP</sequence>
<dbReference type="PANTHER" id="PTHR43201:SF8">
    <property type="entry name" value="ACYL-COA SYNTHETASE FAMILY MEMBER 3"/>
    <property type="match status" value="1"/>
</dbReference>
<evidence type="ECO:0000256" key="1">
    <source>
        <dbReference type="ARBA" id="ARBA00006432"/>
    </source>
</evidence>
<dbReference type="InterPro" id="IPR042099">
    <property type="entry name" value="ANL_N_sf"/>
</dbReference>
<gene>
    <name evidence="5" type="primary">K00666</name>
    <name evidence="5" type="ORF">MAMT_02018</name>
</gene>
<dbReference type="Gene3D" id="3.40.50.12780">
    <property type="entry name" value="N-terminal domain of ligase-like"/>
    <property type="match status" value="1"/>
</dbReference>
<feature type="domain" description="AMP-dependent synthetase/ligase" evidence="4">
    <location>
        <begin position="188"/>
        <end position="334"/>
    </location>
</feature>